<accession>A0A6S5C753</accession>
<proteinExistence type="predicted"/>
<sequence length="68" mass="7554">MPIHSVAQHRRFSRVNDIHGSQRGLPPLKKGDTIHRPPHGCHVDICRSARLLPLAILGKGLIIGPHHH</sequence>
<gene>
    <name evidence="2" type="ORF">WP3W19E03_10600</name>
</gene>
<reference evidence="2 3" key="1">
    <citation type="submission" date="2019-12" db="EMBL/GenBank/DDBJ databases">
        <title>complete genome sequences of Aeromonas veronii str. WP3-W19-ESBL-03 isolated from wastewater treatment plant effluent.</title>
        <authorList>
            <person name="Sekizuka T."/>
            <person name="Itokawa K."/>
            <person name="Yatsu K."/>
            <person name="Inamine Y."/>
            <person name="Kuroda M."/>
        </authorList>
    </citation>
    <scope>NUCLEOTIDE SEQUENCE [LARGE SCALE GENOMIC DNA]</scope>
    <source>
        <strain evidence="2 3">WP3-W19-ESBL-03</strain>
    </source>
</reference>
<organism evidence="2 3">
    <name type="scientific">Aeromonas veronii</name>
    <dbReference type="NCBI Taxonomy" id="654"/>
    <lineage>
        <taxon>Bacteria</taxon>
        <taxon>Pseudomonadati</taxon>
        <taxon>Pseudomonadota</taxon>
        <taxon>Gammaproteobacteria</taxon>
        <taxon>Aeromonadales</taxon>
        <taxon>Aeromonadaceae</taxon>
        <taxon>Aeromonas</taxon>
    </lineage>
</organism>
<dbReference type="Proteomes" id="UP000515442">
    <property type="component" value="Chromosome"/>
</dbReference>
<feature type="region of interest" description="Disordered" evidence="1">
    <location>
        <begin position="1"/>
        <end position="36"/>
    </location>
</feature>
<name>A0A6S5C753_AERVE</name>
<dbReference type="AlphaFoldDB" id="A0A6S5C753"/>
<protein>
    <submittedName>
        <fullName evidence="2">Uncharacterized protein</fullName>
    </submittedName>
</protein>
<dbReference type="EMBL" id="AP022038">
    <property type="protein sequence ID" value="BBR38535.1"/>
    <property type="molecule type" value="Genomic_DNA"/>
</dbReference>
<evidence type="ECO:0000313" key="2">
    <source>
        <dbReference type="EMBL" id="BBR38535.1"/>
    </source>
</evidence>
<evidence type="ECO:0000256" key="1">
    <source>
        <dbReference type="SAM" id="MobiDB-lite"/>
    </source>
</evidence>
<evidence type="ECO:0000313" key="3">
    <source>
        <dbReference type="Proteomes" id="UP000515442"/>
    </source>
</evidence>